<evidence type="ECO:0000313" key="2">
    <source>
        <dbReference type="EMBL" id="TRY92614.1"/>
    </source>
</evidence>
<evidence type="ECO:0000256" key="1">
    <source>
        <dbReference type="SAM" id="MobiDB-lite"/>
    </source>
</evidence>
<comment type="caution">
    <text evidence="2">The sequence shown here is derived from an EMBL/GenBank/DDBJ whole genome shotgun (WGS) entry which is preliminary data.</text>
</comment>
<evidence type="ECO:0000313" key="3">
    <source>
        <dbReference type="Proteomes" id="UP000316079"/>
    </source>
</evidence>
<feature type="region of interest" description="Disordered" evidence="1">
    <location>
        <begin position="1"/>
        <end position="24"/>
    </location>
</feature>
<dbReference type="Proteomes" id="UP000316079">
    <property type="component" value="Unassembled WGS sequence"/>
</dbReference>
<gene>
    <name evidence="2" type="ORF">DNTS_029269</name>
</gene>
<dbReference type="AlphaFoldDB" id="A0A553QRM7"/>
<reference evidence="2 3" key="1">
    <citation type="journal article" date="2019" name="Sci. Data">
        <title>Hybrid genome assembly and annotation of Danionella translucida.</title>
        <authorList>
            <person name="Kadobianskyi M."/>
            <person name="Schulze L."/>
            <person name="Schuelke M."/>
            <person name="Judkewitz B."/>
        </authorList>
    </citation>
    <scope>NUCLEOTIDE SEQUENCE [LARGE SCALE GENOMIC DNA]</scope>
    <source>
        <strain evidence="2 3">Bolton</strain>
    </source>
</reference>
<sequence length="149" mass="17126">MKGLMGSMRPPRGDEGQKERERERGKSVFAASLLNGPLISCISNVESCVELMTLPLGRSLWLRLKLLQDILSAQGPSLKDPWWIDPQAAVPRERETERKRERERQREVAFAQRDTHTCERGSEYSLKQGSCKVDTIRRSRGRLIRFGIF</sequence>
<accession>A0A553QRM7</accession>
<organism evidence="2 3">
    <name type="scientific">Danionella cerebrum</name>
    <dbReference type="NCBI Taxonomy" id="2873325"/>
    <lineage>
        <taxon>Eukaryota</taxon>
        <taxon>Metazoa</taxon>
        <taxon>Chordata</taxon>
        <taxon>Craniata</taxon>
        <taxon>Vertebrata</taxon>
        <taxon>Euteleostomi</taxon>
        <taxon>Actinopterygii</taxon>
        <taxon>Neopterygii</taxon>
        <taxon>Teleostei</taxon>
        <taxon>Ostariophysi</taxon>
        <taxon>Cypriniformes</taxon>
        <taxon>Danionidae</taxon>
        <taxon>Danioninae</taxon>
        <taxon>Danionella</taxon>
    </lineage>
</organism>
<proteinExistence type="predicted"/>
<name>A0A553QRM7_9TELE</name>
<dbReference type="EMBL" id="SRMA01025603">
    <property type="protein sequence ID" value="TRY92614.1"/>
    <property type="molecule type" value="Genomic_DNA"/>
</dbReference>
<keyword evidence="3" id="KW-1185">Reference proteome</keyword>
<feature type="compositionally biased region" description="Basic and acidic residues" evidence="1">
    <location>
        <begin position="11"/>
        <end position="24"/>
    </location>
</feature>
<protein>
    <submittedName>
        <fullName evidence="2">Uncharacterized protein</fullName>
    </submittedName>
</protein>